<dbReference type="EMBL" id="JABSNO010000001">
    <property type="protein sequence ID" value="NRS91153.1"/>
    <property type="molecule type" value="Genomic_DNA"/>
</dbReference>
<sequence>MTYKKFLFLLIFSVGFQMLSAQKPIFTKAKVNTANVYRQSAELQNSASVTIPAGNSEIVIGNISQEIDEKSLQIGINNKNVTILSSQFTDDYATDFKLDTTNPIIKKVNDSIKLVENAIVKSNIELEANNKVLELLDKNQTVLVGSNTSTVAQLTQLADYYTKKRIEISTKLVAIRKDIVDLQTKLTRLKSSLKTNEQKEAEEFASGVLVLKIMSRTAGSVRFDINYLANRVSWNPLYEVKGEKISDPLDVTLKAVINQKTGLDWKDVKLSLINGVSSRNNTAPVVQPWFLYGQSKDERDKLNGIPGSAPGINVRLKSVAEYSSNVAIDEVVVQGYSANAGFSANSNQLNVSYDVDIPYNILSNGQDHIINLFQQNIPATYEYFAAPRFSNDAFLLAKIKDFSKYGLLTAPANIIFENMYIGETTINPNQTDAELNITLGNDRRISIKKEDIKDKSSDKFLSSSREKVVTYDLIIRNNKKESINIEIKDGIPLSNNEAIKVEVLETSGAKKDDETGILLWNLKIGASETKKLRVSYKVKYPKDFILNNL</sequence>
<evidence type="ECO:0000313" key="5">
    <source>
        <dbReference type="Proteomes" id="UP000610746"/>
    </source>
</evidence>
<evidence type="ECO:0000259" key="3">
    <source>
        <dbReference type="Pfam" id="PF13600"/>
    </source>
</evidence>
<accession>A0A8J8G470</accession>
<dbReference type="RefSeq" id="WP_173777781.1">
    <property type="nucleotide sequence ID" value="NZ_JABSNO010000001.1"/>
</dbReference>
<dbReference type="AlphaFoldDB" id="A0A8J8G470"/>
<reference evidence="4" key="1">
    <citation type="submission" date="2020-05" db="EMBL/GenBank/DDBJ databases">
        <title>Genomic Encyclopedia of Type Strains, Phase IV (KMG-V): Genome sequencing to study the core and pangenomes of soil and plant-associated prokaryotes.</title>
        <authorList>
            <person name="Whitman W."/>
        </authorList>
    </citation>
    <scope>NUCLEOTIDE SEQUENCE</scope>
    <source>
        <strain evidence="4">16F</strain>
    </source>
</reference>
<dbReference type="PANTHER" id="PTHR31005:SF8">
    <property type="entry name" value="DUF4139 DOMAIN-CONTAINING PROTEIN"/>
    <property type="match status" value="1"/>
</dbReference>
<dbReference type="InterPro" id="IPR011935">
    <property type="entry name" value="CHP02231"/>
</dbReference>
<feature type="domain" description="DUF4139" evidence="2">
    <location>
        <begin position="224"/>
        <end position="542"/>
    </location>
</feature>
<feature type="signal peptide" evidence="1">
    <location>
        <begin position="1"/>
        <end position="20"/>
    </location>
</feature>
<feature type="chain" id="PRO_5035164352" evidence="1">
    <location>
        <begin position="21"/>
        <end position="549"/>
    </location>
</feature>
<dbReference type="PANTHER" id="PTHR31005">
    <property type="entry name" value="DUF4139 DOMAIN-CONTAINING PROTEIN"/>
    <property type="match status" value="1"/>
</dbReference>
<keyword evidence="1" id="KW-0732">Signal</keyword>
<dbReference type="Pfam" id="PF13600">
    <property type="entry name" value="DUF4140"/>
    <property type="match status" value="1"/>
</dbReference>
<dbReference type="NCBIfam" id="TIGR02231">
    <property type="entry name" value="mucoidy inhibitor MuiA family protein"/>
    <property type="match status" value="1"/>
</dbReference>
<comment type="caution">
    <text evidence="4">The sequence shown here is derived from an EMBL/GenBank/DDBJ whole genome shotgun (WGS) entry which is preliminary data.</text>
</comment>
<dbReference type="Pfam" id="PF13598">
    <property type="entry name" value="DUF4139"/>
    <property type="match status" value="1"/>
</dbReference>
<dbReference type="InterPro" id="IPR025554">
    <property type="entry name" value="DUF4140"/>
</dbReference>
<keyword evidence="5" id="KW-1185">Reference proteome</keyword>
<organism evidence="4 5">
    <name type="scientific">Frigoriflavimonas asaccharolytica</name>
    <dbReference type="NCBI Taxonomy" id="2735899"/>
    <lineage>
        <taxon>Bacteria</taxon>
        <taxon>Pseudomonadati</taxon>
        <taxon>Bacteroidota</taxon>
        <taxon>Flavobacteriia</taxon>
        <taxon>Flavobacteriales</taxon>
        <taxon>Weeksellaceae</taxon>
        <taxon>Frigoriflavimonas</taxon>
    </lineage>
</organism>
<protein>
    <submittedName>
        <fullName evidence="4">Uncharacterized protein (TIGR02231 family)</fullName>
    </submittedName>
</protein>
<evidence type="ECO:0000313" key="4">
    <source>
        <dbReference type="EMBL" id="NRS91153.1"/>
    </source>
</evidence>
<proteinExistence type="predicted"/>
<gene>
    <name evidence="4" type="ORF">HNQ03_000218</name>
</gene>
<name>A0A8J8G470_9FLAO</name>
<dbReference type="Proteomes" id="UP000610746">
    <property type="component" value="Unassembled WGS sequence"/>
</dbReference>
<dbReference type="InterPro" id="IPR037291">
    <property type="entry name" value="DUF4139"/>
</dbReference>
<evidence type="ECO:0000256" key="1">
    <source>
        <dbReference type="SAM" id="SignalP"/>
    </source>
</evidence>
<evidence type="ECO:0000259" key="2">
    <source>
        <dbReference type="Pfam" id="PF13598"/>
    </source>
</evidence>
<feature type="domain" description="DUF4140" evidence="3">
    <location>
        <begin position="35"/>
        <end position="136"/>
    </location>
</feature>